<comment type="caution">
    <text evidence="1">The sequence shown here is derived from an EMBL/GenBank/DDBJ whole genome shotgun (WGS) entry which is preliminary data.</text>
</comment>
<dbReference type="Proteomes" id="UP000217163">
    <property type="component" value="Unassembled WGS sequence"/>
</dbReference>
<organism evidence="1 2">
    <name type="scientific">Pseudomonas avellanae</name>
    <dbReference type="NCBI Taxonomy" id="46257"/>
    <lineage>
        <taxon>Bacteria</taxon>
        <taxon>Pseudomonadati</taxon>
        <taxon>Pseudomonadota</taxon>
        <taxon>Gammaproteobacteria</taxon>
        <taxon>Pseudomonadales</taxon>
        <taxon>Pseudomonadaceae</taxon>
        <taxon>Pseudomonas</taxon>
    </lineage>
</organism>
<gene>
    <name evidence="1" type="ORF">CFN58_02360</name>
</gene>
<name>A0A261WND8_9PSED</name>
<sequence length="109" mass="11756">MHFPAKLIQATKLTFGGQISGYLLDARPAGAGLKGAMFFDIHQRSGNGDTVITDDIATMDEDQGYSIAVTVSGERYVIVSFLLFMVEEVDGVEQTVIYSMTRDGADSNA</sequence>
<reference evidence="2" key="1">
    <citation type="journal article" date="2016" name="Sci. Rep.">
        <title>Genome analysis of the kiwifruit canker pathogen Pseudomonas syringae pv. actinidiae biovar 5.</title>
        <authorList>
            <person name="Fujikawa T."/>
            <person name="Sawada H."/>
        </authorList>
    </citation>
    <scope>NUCLEOTIDE SEQUENCE [LARGE SCALE GENOMIC DNA]</scope>
    <source>
        <strain evidence="2">MAFF 212061</strain>
    </source>
</reference>
<evidence type="ECO:0000313" key="2">
    <source>
        <dbReference type="Proteomes" id="UP000217163"/>
    </source>
</evidence>
<dbReference type="EMBL" id="NKQU01000034">
    <property type="protein sequence ID" value="OZI87669.1"/>
    <property type="molecule type" value="Genomic_DNA"/>
</dbReference>
<accession>A0A261WND8</accession>
<proteinExistence type="predicted"/>
<dbReference type="AlphaFoldDB" id="A0A261WND8"/>
<protein>
    <submittedName>
        <fullName evidence="1">Uncharacterized protein</fullName>
    </submittedName>
</protein>
<evidence type="ECO:0000313" key="1">
    <source>
        <dbReference type="EMBL" id="OZI87669.1"/>
    </source>
</evidence>